<accession>A0AAV4KC67</accession>
<evidence type="ECO:0000313" key="3">
    <source>
        <dbReference type="EMBL" id="GGP31275.1"/>
    </source>
</evidence>
<reference evidence="2" key="4">
    <citation type="submission" date="2023-08" db="EMBL/GenBank/DDBJ databases">
        <authorList>
            <person name="Sun Q."/>
            <person name="Zhou Y."/>
        </authorList>
    </citation>
    <scope>NUCLEOTIDE SEQUENCE</scope>
    <source>
        <strain evidence="3">CGMCC 1.8884</strain>
        <strain evidence="2">CGMCC 1.8885</strain>
    </source>
</reference>
<protein>
    <submittedName>
        <fullName evidence="2">Uncharacterized protein</fullName>
    </submittedName>
</protein>
<feature type="compositionally biased region" description="Basic and acidic residues" evidence="1">
    <location>
        <begin position="57"/>
        <end position="71"/>
    </location>
</feature>
<evidence type="ECO:0000313" key="5">
    <source>
        <dbReference type="Proteomes" id="UP000652720"/>
    </source>
</evidence>
<dbReference type="Proteomes" id="UP000630135">
    <property type="component" value="Unassembled WGS sequence"/>
</dbReference>
<dbReference type="EMBL" id="BMLZ01000061">
    <property type="protein sequence ID" value="GGP31275.1"/>
    <property type="molecule type" value="Genomic_DNA"/>
</dbReference>
<dbReference type="AlphaFoldDB" id="A0AAV4KC67"/>
<reference evidence="4" key="3">
    <citation type="journal article" date="2019" name="Int. J. Syst. Evol. Microbiol.">
        <title>The Global Catalogue of Microorganisms (GCM) 10K type strain sequencing project: providing services to taxonomists for standard genome sequencing and annotation.</title>
        <authorList>
            <consortium name="The Broad Institute Genomics Platform"/>
            <consortium name="The Broad Institute Genome Sequencing Center for Infectious Disease"/>
            <person name="Wu L."/>
            <person name="Ma J."/>
        </authorList>
    </citation>
    <scope>NUCLEOTIDE SEQUENCE [LARGE SCALE GENOMIC DNA]</scope>
    <source>
        <strain evidence="4">CGMCC 1.8884</strain>
    </source>
</reference>
<dbReference type="EMBL" id="BMMA01000053">
    <property type="protein sequence ID" value="GGI93573.1"/>
    <property type="molecule type" value="Genomic_DNA"/>
</dbReference>
<proteinExistence type="predicted"/>
<evidence type="ECO:0000313" key="4">
    <source>
        <dbReference type="Proteomes" id="UP000630135"/>
    </source>
</evidence>
<evidence type="ECO:0000256" key="1">
    <source>
        <dbReference type="SAM" id="MobiDB-lite"/>
    </source>
</evidence>
<name>A0AAV4KC67_9DEIO</name>
<sequence>MYFMDFPPEMSKGRGSKGLSKAKWPRTKKKAGARRLPGFEDSTGAEMMDDGFAYADGKGRSGRRAEQGRVL</sequence>
<feature type="compositionally biased region" description="Basic residues" evidence="1">
    <location>
        <begin position="23"/>
        <end position="33"/>
    </location>
</feature>
<reference evidence="3" key="1">
    <citation type="journal article" date="2014" name="Int. J. Syst. Evol. Microbiol.">
        <title>Complete genome of a new Firmicutes species belonging to the dominant human colonic microbiota ('Ruminococcus bicirculans') reveals two chromosomes and a selective capacity to utilize plant glucans.</title>
        <authorList>
            <consortium name="NISC Comparative Sequencing Program"/>
            <person name="Wegmann U."/>
            <person name="Louis P."/>
            <person name="Goesmann A."/>
            <person name="Henrissat B."/>
            <person name="Duncan S.H."/>
            <person name="Flint H.J."/>
        </authorList>
    </citation>
    <scope>NUCLEOTIDE SEQUENCE</scope>
    <source>
        <strain evidence="3">CGMCC 1.8884</strain>
    </source>
</reference>
<comment type="caution">
    <text evidence="2">The sequence shown here is derived from an EMBL/GenBank/DDBJ whole genome shotgun (WGS) entry which is preliminary data.</text>
</comment>
<dbReference type="Proteomes" id="UP000652720">
    <property type="component" value="Unassembled WGS sequence"/>
</dbReference>
<reference evidence="2" key="2">
    <citation type="journal article" date="2014" name="Int. J. Syst. Evol. Microbiol.">
        <title>Complete genome sequence of Corynebacterium casei LMG S-19264T (=DSM 44701T), isolated from a smear-ripened cheese.</title>
        <authorList>
            <consortium name="US DOE Joint Genome Institute (JGI-PGF)"/>
            <person name="Walter F."/>
            <person name="Albersmeier A."/>
            <person name="Kalinowski J."/>
            <person name="Ruckert C."/>
        </authorList>
    </citation>
    <scope>NUCLEOTIDE SEQUENCE</scope>
    <source>
        <strain evidence="2">CGMCC 1.8885</strain>
    </source>
</reference>
<keyword evidence="4" id="KW-1185">Reference proteome</keyword>
<feature type="region of interest" description="Disordered" evidence="1">
    <location>
        <begin position="1"/>
        <end position="71"/>
    </location>
</feature>
<organism evidence="2 5">
    <name type="scientific">Deinococcus wulumuqiensis</name>
    <dbReference type="NCBI Taxonomy" id="980427"/>
    <lineage>
        <taxon>Bacteria</taxon>
        <taxon>Thermotogati</taxon>
        <taxon>Deinococcota</taxon>
        <taxon>Deinococci</taxon>
        <taxon>Deinococcales</taxon>
        <taxon>Deinococcaceae</taxon>
        <taxon>Deinococcus</taxon>
    </lineage>
</organism>
<evidence type="ECO:0000313" key="2">
    <source>
        <dbReference type="EMBL" id="GGI93573.1"/>
    </source>
</evidence>
<gene>
    <name evidence="3" type="ORF">GCM10008021_29260</name>
    <name evidence="2" type="ORF">GCM10010914_30250</name>
</gene>